<evidence type="ECO:0000313" key="11">
    <source>
        <dbReference type="EMBL" id="EQA43313.1"/>
    </source>
</evidence>
<evidence type="ECO:0000256" key="9">
    <source>
        <dbReference type="ARBA" id="ARBA00023295"/>
    </source>
</evidence>
<dbReference type="CDD" id="cd00056">
    <property type="entry name" value="ENDO3c"/>
    <property type="match status" value="1"/>
</dbReference>
<dbReference type="InterPro" id="IPR003265">
    <property type="entry name" value="HhH-GPD_domain"/>
</dbReference>
<dbReference type="InterPro" id="IPR011257">
    <property type="entry name" value="DNA_glycosylase"/>
</dbReference>
<keyword evidence="9" id="KW-0326">Glycosidase</keyword>
<accession>T0GD18</accession>
<dbReference type="STRING" id="1049789.LEP1GSC050_1412"/>
<dbReference type="GO" id="GO:0004519">
    <property type="term" value="F:endonuclease activity"/>
    <property type="evidence" value="ECO:0007669"/>
    <property type="project" value="UniProtKB-KW"/>
</dbReference>
<dbReference type="PANTHER" id="PTHR10359:SF18">
    <property type="entry name" value="ENDONUCLEASE III"/>
    <property type="match status" value="1"/>
</dbReference>
<keyword evidence="3" id="KW-0479">Metal-binding</keyword>
<dbReference type="PANTHER" id="PTHR10359">
    <property type="entry name" value="A/G-SPECIFIC ADENINE GLYCOSYLASE/ENDONUCLEASE III"/>
    <property type="match status" value="1"/>
</dbReference>
<protein>
    <submittedName>
        <fullName evidence="11">Endonuclease III</fullName>
    </submittedName>
</protein>
<dbReference type="InterPro" id="IPR023170">
    <property type="entry name" value="HhH_base_excis_C"/>
</dbReference>
<dbReference type="Proteomes" id="UP000015454">
    <property type="component" value="Unassembled WGS sequence"/>
</dbReference>
<comment type="similarity">
    <text evidence="1">Belongs to the Nth/MutY family.</text>
</comment>
<dbReference type="FunFam" id="1.10.340.30:FF:000001">
    <property type="entry name" value="Endonuclease III"/>
    <property type="match status" value="1"/>
</dbReference>
<keyword evidence="11" id="KW-0540">Nuclease</keyword>
<dbReference type="SMART" id="SM00478">
    <property type="entry name" value="ENDO3c"/>
    <property type="match status" value="1"/>
</dbReference>
<evidence type="ECO:0000256" key="3">
    <source>
        <dbReference type="ARBA" id="ARBA00022723"/>
    </source>
</evidence>
<dbReference type="AlphaFoldDB" id="T0GD18"/>
<evidence type="ECO:0000256" key="2">
    <source>
        <dbReference type="ARBA" id="ARBA00022485"/>
    </source>
</evidence>
<evidence type="ECO:0000256" key="4">
    <source>
        <dbReference type="ARBA" id="ARBA00022763"/>
    </source>
</evidence>
<dbReference type="Gene3D" id="1.10.1670.10">
    <property type="entry name" value="Helix-hairpin-Helix base-excision DNA repair enzymes (C-terminal)"/>
    <property type="match status" value="1"/>
</dbReference>
<dbReference type="GO" id="GO:0006285">
    <property type="term" value="P:base-excision repair, AP site formation"/>
    <property type="evidence" value="ECO:0007669"/>
    <property type="project" value="TreeGrafter"/>
</dbReference>
<keyword evidence="5" id="KW-0378">Hydrolase</keyword>
<keyword evidence="12" id="KW-1185">Reference proteome</keyword>
<evidence type="ECO:0000313" key="12">
    <source>
        <dbReference type="Proteomes" id="UP000015454"/>
    </source>
</evidence>
<keyword evidence="7" id="KW-0411">Iron-sulfur</keyword>
<dbReference type="GO" id="GO:0051539">
    <property type="term" value="F:4 iron, 4 sulfur cluster binding"/>
    <property type="evidence" value="ECO:0007669"/>
    <property type="project" value="UniProtKB-KW"/>
</dbReference>
<dbReference type="GO" id="GO:0019104">
    <property type="term" value="F:DNA N-glycosylase activity"/>
    <property type="evidence" value="ECO:0007669"/>
    <property type="project" value="TreeGrafter"/>
</dbReference>
<keyword evidence="4" id="KW-0227">DNA damage</keyword>
<keyword evidence="11" id="KW-0255">Endonuclease</keyword>
<comment type="caution">
    <text evidence="11">The sequence shown here is derived from an EMBL/GenBank/DDBJ whole genome shotgun (WGS) entry which is preliminary data.</text>
</comment>
<dbReference type="Gene3D" id="1.10.340.30">
    <property type="entry name" value="Hypothetical protein, domain 2"/>
    <property type="match status" value="1"/>
</dbReference>
<dbReference type="EMBL" id="AHMO02000011">
    <property type="protein sequence ID" value="EQA43313.1"/>
    <property type="molecule type" value="Genomic_DNA"/>
</dbReference>
<keyword evidence="8" id="KW-0234">DNA repair</keyword>
<dbReference type="Pfam" id="PF00730">
    <property type="entry name" value="HhH-GPD"/>
    <property type="match status" value="1"/>
</dbReference>
<dbReference type="InterPro" id="IPR000445">
    <property type="entry name" value="HhH_motif"/>
</dbReference>
<evidence type="ECO:0000256" key="1">
    <source>
        <dbReference type="ARBA" id="ARBA00008343"/>
    </source>
</evidence>
<dbReference type="GO" id="GO:0046872">
    <property type="term" value="F:metal ion binding"/>
    <property type="evidence" value="ECO:0007669"/>
    <property type="project" value="UniProtKB-KW"/>
</dbReference>
<dbReference type="Pfam" id="PF00633">
    <property type="entry name" value="HHH"/>
    <property type="match status" value="1"/>
</dbReference>
<proteinExistence type="inferred from homology"/>
<reference evidence="11" key="1">
    <citation type="submission" date="2013-05" db="EMBL/GenBank/DDBJ databases">
        <authorList>
            <person name="Harkins D.M."/>
            <person name="Durkin A.S."/>
            <person name="Brinkac L.M."/>
            <person name="Haft D.H."/>
            <person name="Selengut J.D."/>
            <person name="Sanka R."/>
            <person name="DePew J."/>
            <person name="Purushe J."/>
            <person name="Hartskeerl R.A."/>
            <person name="Ahmed A."/>
            <person name="van der Linden H."/>
            <person name="Goris M.G.A."/>
            <person name="Vinetz J.M."/>
            <person name="Sutton G.G."/>
            <person name="Nierman W.C."/>
            <person name="Fouts D.E."/>
        </authorList>
    </citation>
    <scope>NUCLEOTIDE SEQUENCE [LARGE SCALE GENOMIC DNA]</scope>
    <source>
        <strain evidence="11">5399</strain>
    </source>
</reference>
<dbReference type="PIRSF" id="PIRSF001435">
    <property type="entry name" value="Nth"/>
    <property type="match status" value="1"/>
</dbReference>
<evidence type="ECO:0000256" key="5">
    <source>
        <dbReference type="ARBA" id="ARBA00022801"/>
    </source>
</evidence>
<evidence type="ECO:0000259" key="10">
    <source>
        <dbReference type="SMART" id="SM00478"/>
    </source>
</evidence>
<keyword evidence="2" id="KW-0004">4Fe-4S</keyword>
<dbReference type="GO" id="GO:0003677">
    <property type="term" value="F:DNA binding"/>
    <property type="evidence" value="ECO:0007669"/>
    <property type="project" value="InterPro"/>
</dbReference>
<name>T0GD18_9LEPT</name>
<evidence type="ECO:0000256" key="7">
    <source>
        <dbReference type="ARBA" id="ARBA00023014"/>
    </source>
</evidence>
<keyword evidence="6" id="KW-0408">Iron</keyword>
<evidence type="ECO:0000256" key="8">
    <source>
        <dbReference type="ARBA" id="ARBA00023204"/>
    </source>
</evidence>
<evidence type="ECO:0000256" key="6">
    <source>
        <dbReference type="ARBA" id="ARBA00023004"/>
    </source>
</evidence>
<organism evidence="11 12">
    <name type="scientific">Leptospira broomii serovar Hurstbridge str. 5399</name>
    <dbReference type="NCBI Taxonomy" id="1049789"/>
    <lineage>
        <taxon>Bacteria</taxon>
        <taxon>Pseudomonadati</taxon>
        <taxon>Spirochaetota</taxon>
        <taxon>Spirochaetia</taxon>
        <taxon>Leptospirales</taxon>
        <taxon>Leptospiraceae</taxon>
        <taxon>Leptospira</taxon>
    </lineage>
</organism>
<sequence length="173" mass="19426">MNEVAPRLFAAYPSLESLAKAPLKKIEEIIYSTGFYKNKAKSVVNFAKTLLKEYKGKLPNTISELIQLPGIGRKTANVVLNEIHGISEGFVVDTHVKRVSKKLGLTNQTDPIKVEKDLMKVVQPDHWMDLSLYFIFLGRRYCKAHHTFCDECVLGKICPSSTQGKSAAKIEEE</sequence>
<dbReference type="SUPFAM" id="SSF48150">
    <property type="entry name" value="DNA-glycosylase"/>
    <property type="match status" value="1"/>
</dbReference>
<feature type="domain" description="HhH-GPD" evidence="10">
    <location>
        <begin position="1"/>
        <end position="140"/>
    </location>
</feature>
<gene>
    <name evidence="11" type="ORF">LEP1GSC050_1412</name>
</gene>